<organism evidence="2 3">
    <name type="scientific">Culex pipiens pipiens</name>
    <name type="common">Northern house mosquito</name>
    <dbReference type="NCBI Taxonomy" id="38569"/>
    <lineage>
        <taxon>Eukaryota</taxon>
        <taxon>Metazoa</taxon>
        <taxon>Ecdysozoa</taxon>
        <taxon>Arthropoda</taxon>
        <taxon>Hexapoda</taxon>
        <taxon>Insecta</taxon>
        <taxon>Pterygota</taxon>
        <taxon>Neoptera</taxon>
        <taxon>Endopterygota</taxon>
        <taxon>Diptera</taxon>
        <taxon>Nematocera</taxon>
        <taxon>Culicoidea</taxon>
        <taxon>Culicidae</taxon>
        <taxon>Culicinae</taxon>
        <taxon>Culicini</taxon>
        <taxon>Culex</taxon>
        <taxon>Culex</taxon>
    </lineage>
</organism>
<accession>A0ABD1DC64</accession>
<evidence type="ECO:0000256" key="1">
    <source>
        <dbReference type="SAM" id="MobiDB-lite"/>
    </source>
</evidence>
<evidence type="ECO:0000313" key="2">
    <source>
        <dbReference type="EMBL" id="KAL1397251.1"/>
    </source>
</evidence>
<dbReference type="EMBL" id="JBEHCU010006367">
    <property type="protein sequence ID" value="KAL1397251.1"/>
    <property type="molecule type" value="Genomic_DNA"/>
</dbReference>
<name>A0ABD1DC64_CULPP</name>
<gene>
    <name evidence="2" type="ORF">pipiens_009894</name>
</gene>
<evidence type="ECO:0000313" key="3">
    <source>
        <dbReference type="Proteomes" id="UP001562425"/>
    </source>
</evidence>
<sequence>MVGPVMRLISMGPTSAVGCCGRRSSTRCTGRALAGAVPDRVVYADPQPARESLAEGDEVVSYIAPNIPILTGIFFALNFLAATQNIAVDEWALKRCNLGQSHPLPNRPDAARRGRCLVHPAMIYDHHVPYYYPIRCGDGIICANQRPGHRRNVHGTAQHPKQSGRKLANHRGAVECRRADVAATAGEEGKKEEPPTAGNQWLEPESRWPRKTQKTSKFLSLTNRTGLTVSMIRRQMGWTEQIKATPSLINRSICDHNVTNQDQLRRILLLKLINPTINDMIITIIELPTDEEERLMIEELKLSAETTISSSYSLLALTVAGLIEYE</sequence>
<dbReference type="AlphaFoldDB" id="A0ABD1DC64"/>
<proteinExistence type="predicted"/>
<dbReference type="PROSITE" id="PS51257">
    <property type="entry name" value="PROKAR_LIPOPROTEIN"/>
    <property type="match status" value="1"/>
</dbReference>
<feature type="region of interest" description="Disordered" evidence="1">
    <location>
        <begin position="151"/>
        <end position="213"/>
    </location>
</feature>
<comment type="caution">
    <text evidence="2">The sequence shown here is derived from an EMBL/GenBank/DDBJ whole genome shotgun (WGS) entry which is preliminary data.</text>
</comment>
<protein>
    <submittedName>
        <fullName evidence="2">Uncharacterized protein</fullName>
    </submittedName>
</protein>
<dbReference type="Proteomes" id="UP001562425">
    <property type="component" value="Unassembled WGS sequence"/>
</dbReference>
<keyword evidence="3" id="KW-1185">Reference proteome</keyword>
<reference evidence="2 3" key="1">
    <citation type="submission" date="2024-05" db="EMBL/GenBank/DDBJ databases">
        <title>Culex pipiens pipiens assembly and annotation.</title>
        <authorList>
            <person name="Alout H."/>
            <person name="Durand T."/>
        </authorList>
    </citation>
    <scope>NUCLEOTIDE SEQUENCE [LARGE SCALE GENOMIC DNA]</scope>
    <source>
        <strain evidence="2">HA-2024</strain>
        <tissue evidence="2">Whole body</tissue>
    </source>
</reference>